<name>A0A1H9GKR2_9EURY</name>
<dbReference type="STRING" id="1186196.SAMN04489841_1912"/>
<evidence type="ECO:0000313" key="2">
    <source>
        <dbReference type="EMBL" id="SEQ50518.1"/>
    </source>
</evidence>
<keyword evidence="1" id="KW-1133">Transmembrane helix</keyword>
<keyword evidence="3" id="KW-1185">Reference proteome</keyword>
<gene>
    <name evidence="2" type="ORF">SAMN04489841_1912</name>
</gene>
<dbReference type="Proteomes" id="UP000199114">
    <property type="component" value="Unassembled WGS sequence"/>
</dbReference>
<dbReference type="RefSeq" id="WP_090616837.1">
    <property type="nucleotide sequence ID" value="NZ_FOFD01000002.1"/>
</dbReference>
<evidence type="ECO:0000313" key="3">
    <source>
        <dbReference type="Proteomes" id="UP000199114"/>
    </source>
</evidence>
<proteinExistence type="predicted"/>
<keyword evidence="1" id="KW-0812">Transmembrane</keyword>
<feature type="transmembrane region" description="Helical" evidence="1">
    <location>
        <begin position="20"/>
        <end position="39"/>
    </location>
</feature>
<organism evidence="2 3">
    <name type="scientific">Natrinema salaciae</name>
    <dbReference type="NCBI Taxonomy" id="1186196"/>
    <lineage>
        <taxon>Archaea</taxon>
        <taxon>Methanobacteriati</taxon>
        <taxon>Methanobacteriota</taxon>
        <taxon>Stenosarchaea group</taxon>
        <taxon>Halobacteria</taxon>
        <taxon>Halobacteriales</taxon>
        <taxon>Natrialbaceae</taxon>
        <taxon>Natrinema</taxon>
    </lineage>
</organism>
<evidence type="ECO:0000256" key="1">
    <source>
        <dbReference type="SAM" id="Phobius"/>
    </source>
</evidence>
<accession>A0A1H9GKR2</accession>
<sequence length="69" mass="7151">MGGPDGGASSDAPQTKWLRFGIGIAILQAVFLLLVVALLRIDRAVGLGVAVSLSVLGGIVVTVAIFYYY</sequence>
<dbReference type="EMBL" id="FOFD01000002">
    <property type="protein sequence ID" value="SEQ50518.1"/>
    <property type="molecule type" value="Genomic_DNA"/>
</dbReference>
<keyword evidence="1" id="KW-0472">Membrane</keyword>
<protein>
    <submittedName>
        <fullName evidence="2">Uncharacterized protein</fullName>
    </submittedName>
</protein>
<reference evidence="3" key="1">
    <citation type="submission" date="2016-10" db="EMBL/GenBank/DDBJ databases">
        <authorList>
            <person name="Varghese N."/>
            <person name="Submissions S."/>
        </authorList>
    </citation>
    <scope>NUCLEOTIDE SEQUENCE [LARGE SCALE GENOMIC DNA]</scope>
    <source>
        <strain evidence="3">DSM 25055</strain>
    </source>
</reference>
<feature type="transmembrane region" description="Helical" evidence="1">
    <location>
        <begin position="46"/>
        <end position="68"/>
    </location>
</feature>
<dbReference type="AlphaFoldDB" id="A0A1H9GKR2"/>